<reference evidence="2" key="1">
    <citation type="journal article" date="2011" name="Nat. Biotechnol.">
        <title>The genomic sequence of the Chinese hamster ovary (CHO)-K1 cell line.</title>
        <authorList>
            <person name="Xu X."/>
            <person name="Nagarajan H."/>
            <person name="Lewis N.E."/>
            <person name="Pan S."/>
            <person name="Cai Z."/>
            <person name="Liu X."/>
            <person name="Chen W."/>
            <person name="Xie M."/>
            <person name="Wang W."/>
            <person name="Hammond S."/>
            <person name="Andersen M.R."/>
            <person name="Neff N."/>
            <person name="Passarelli B."/>
            <person name="Koh W."/>
            <person name="Fan H.C."/>
            <person name="Wang J."/>
            <person name="Gui Y."/>
            <person name="Lee K.H."/>
            <person name="Betenbaugh M.J."/>
            <person name="Quake S.R."/>
            <person name="Famili I."/>
            <person name="Palsson B.O."/>
            <person name="Wang J."/>
        </authorList>
    </citation>
    <scope>NUCLEOTIDE SEQUENCE [LARGE SCALE GENOMIC DNA]</scope>
    <source>
        <strain evidence="2">CHO K1 cell line</strain>
    </source>
</reference>
<sequence length="62" mass="6867">MAIHTFNPSTRKRDKRISEFASLGYKANYMVARTTHGDPSHKTKSQAGKAMSAACILVLQSR</sequence>
<dbReference type="AlphaFoldDB" id="G3HHG8"/>
<accession>G3HHG8</accession>
<proteinExistence type="predicted"/>
<organism evidence="1 2">
    <name type="scientific">Cricetulus griseus</name>
    <name type="common">Chinese hamster</name>
    <name type="synonym">Cricetulus barabensis griseus</name>
    <dbReference type="NCBI Taxonomy" id="10029"/>
    <lineage>
        <taxon>Eukaryota</taxon>
        <taxon>Metazoa</taxon>
        <taxon>Chordata</taxon>
        <taxon>Craniata</taxon>
        <taxon>Vertebrata</taxon>
        <taxon>Euteleostomi</taxon>
        <taxon>Mammalia</taxon>
        <taxon>Eutheria</taxon>
        <taxon>Euarchontoglires</taxon>
        <taxon>Glires</taxon>
        <taxon>Rodentia</taxon>
        <taxon>Myomorpha</taxon>
        <taxon>Muroidea</taxon>
        <taxon>Cricetidae</taxon>
        <taxon>Cricetinae</taxon>
        <taxon>Cricetulus</taxon>
    </lineage>
</organism>
<evidence type="ECO:0000313" key="2">
    <source>
        <dbReference type="Proteomes" id="UP000001075"/>
    </source>
</evidence>
<dbReference type="EMBL" id="JH000378">
    <property type="protein sequence ID" value="EGV92858.1"/>
    <property type="molecule type" value="Genomic_DNA"/>
</dbReference>
<gene>
    <name evidence="1" type="ORF">I79_010070</name>
</gene>
<dbReference type="InParanoid" id="G3HHG8"/>
<protein>
    <submittedName>
        <fullName evidence="1">Uncharacterized protein</fullName>
    </submittedName>
</protein>
<evidence type="ECO:0000313" key="1">
    <source>
        <dbReference type="EMBL" id="EGV92858.1"/>
    </source>
</evidence>
<dbReference type="Proteomes" id="UP000001075">
    <property type="component" value="Unassembled WGS sequence"/>
</dbReference>
<name>G3HHG8_CRIGR</name>